<reference evidence="1" key="1">
    <citation type="journal article" date="2018" name="Genome Biol.">
        <title>SKESA: strategic k-mer extension for scrupulous assemblies.</title>
        <authorList>
            <person name="Souvorov A."/>
            <person name="Agarwala R."/>
            <person name="Lipman D.J."/>
        </authorList>
    </citation>
    <scope>NUCLEOTIDE SEQUENCE</scope>
    <source>
        <strain evidence="1">MA.CK_00/00001968</strain>
    </source>
</reference>
<comment type="caution">
    <text evidence="1">The sequence shown here is derived from an EMBL/GenBank/DDBJ whole genome shotgun (WGS) entry which is preliminary data.</text>
</comment>
<sequence>MSHSKQQKHEHISILSGNQTLFPEIYDAISEQVLLLIFKARQLYMTPEYRAWFTEQHQVLGCLCKQSDKIKKLFPQEDFTLGIQENNKDELDWALIFMHQLYRGFDEGNVSLKTWGDMHLQPANFLPQNVKRYKNPNTEFVREELFSILTDSKVHCSPIPPHIRQGYSHQALSIAHSHTKKLLAQLNKYHEISHSQILALTIYETINALKVNRTSIPDWLSIFSNEYTSYIGNQSLQSETLRKFVKLINEKGSESIIKDITSPSMLLNLFRIYNYTYVTEINNWVAGILNYLDTNNHTAYRWKFTTVSKNVVAPDDTFEYRNSIEWNTDYCNISITRDNIFKLIRTNTLHDAASSLADCLEKIYLKSLKEINVDDDTIPPITDIERQTHNSSDPIFKESKFKDTGVRINEFEEWYKKNKVLLVNPKKKRIEKIDVTVRLAGLKGYDLQMGIPDGKKMKITDNLNDNIKKDNTLRLPPTISHVSLNRYRYAVQHIIKNECDLLLQKQKEMNVNDPYSGDLKSIKPFWGKCKSNGVK</sequence>
<protein>
    <submittedName>
        <fullName evidence="1">Uncharacterized protein</fullName>
    </submittedName>
</protein>
<name>A0A743P095_SALER</name>
<accession>A0A743P095</accession>
<organism evidence="1">
    <name type="scientific">Salmonella enterica</name>
    <name type="common">Salmonella choleraesuis</name>
    <dbReference type="NCBI Taxonomy" id="28901"/>
    <lineage>
        <taxon>Bacteria</taxon>
        <taxon>Pseudomonadati</taxon>
        <taxon>Pseudomonadota</taxon>
        <taxon>Gammaproteobacteria</taxon>
        <taxon>Enterobacterales</taxon>
        <taxon>Enterobacteriaceae</taxon>
        <taxon>Salmonella</taxon>
    </lineage>
</organism>
<dbReference type="EMBL" id="DAAUQX010000021">
    <property type="protein sequence ID" value="HAF2128592.1"/>
    <property type="molecule type" value="Genomic_DNA"/>
</dbReference>
<dbReference type="AlphaFoldDB" id="A0A743P095"/>
<reference evidence="1" key="2">
    <citation type="submission" date="2020-02" db="EMBL/GenBank/DDBJ databases">
        <authorList>
            <consortium name="NCBI Pathogen Detection Project"/>
        </authorList>
    </citation>
    <scope>NUCLEOTIDE SEQUENCE</scope>
    <source>
        <strain evidence="1">MA.CK_00/00001968</strain>
    </source>
</reference>
<gene>
    <name evidence="1" type="ORF">G9F27_002772</name>
</gene>
<proteinExistence type="predicted"/>
<evidence type="ECO:0000313" key="1">
    <source>
        <dbReference type="EMBL" id="HAF2128592.1"/>
    </source>
</evidence>